<dbReference type="EMBL" id="CM042011">
    <property type="protein sequence ID" value="KAI3764081.1"/>
    <property type="molecule type" value="Genomic_DNA"/>
</dbReference>
<name>A0ACB9F069_CICIN</name>
<reference evidence="2" key="1">
    <citation type="journal article" date="2022" name="Mol. Ecol. Resour.">
        <title>The genomes of chicory, endive, great burdock and yacon provide insights into Asteraceae palaeo-polyploidization history and plant inulin production.</title>
        <authorList>
            <person name="Fan W."/>
            <person name="Wang S."/>
            <person name="Wang H."/>
            <person name="Wang A."/>
            <person name="Jiang F."/>
            <person name="Liu H."/>
            <person name="Zhao H."/>
            <person name="Xu D."/>
            <person name="Zhang Y."/>
        </authorList>
    </citation>
    <scope>NUCLEOTIDE SEQUENCE [LARGE SCALE GENOMIC DNA]</scope>
    <source>
        <strain evidence="2">cv. Punajuju</strain>
    </source>
</reference>
<accession>A0ACB9F069</accession>
<keyword evidence="2" id="KW-1185">Reference proteome</keyword>
<organism evidence="1 2">
    <name type="scientific">Cichorium intybus</name>
    <name type="common">Chicory</name>
    <dbReference type="NCBI Taxonomy" id="13427"/>
    <lineage>
        <taxon>Eukaryota</taxon>
        <taxon>Viridiplantae</taxon>
        <taxon>Streptophyta</taxon>
        <taxon>Embryophyta</taxon>
        <taxon>Tracheophyta</taxon>
        <taxon>Spermatophyta</taxon>
        <taxon>Magnoliopsida</taxon>
        <taxon>eudicotyledons</taxon>
        <taxon>Gunneridae</taxon>
        <taxon>Pentapetalae</taxon>
        <taxon>asterids</taxon>
        <taxon>campanulids</taxon>
        <taxon>Asterales</taxon>
        <taxon>Asteraceae</taxon>
        <taxon>Cichorioideae</taxon>
        <taxon>Cichorieae</taxon>
        <taxon>Cichoriinae</taxon>
        <taxon>Cichorium</taxon>
    </lineage>
</organism>
<comment type="caution">
    <text evidence="1">The sequence shown here is derived from an EMBL/GenBank/DDBJ whole genome shotgun (WGS) entry which is preliminary data.</text>
</comment>
<reference evidence="1 2" key="2">
    <citation type="journal article" date="2022" name="Mol. Ecol. Resour.">
        <title>The genomes of chicory, endive, great burdock and yacon provide insights into Asteraceae paleo-polyploidization history and plant inulin production.</title>
        <authorList>
            <person name="Fan W."/>
            <person name="Wang S."/>
            <person name="Wang H."/>
            <person name="Wang A."/>
            <person name="Jiang F."/>
            <person name="Liu H."/>
            <person name="Zhao H."/>
            <person name="Xu D."/>
            <person name="Zhang Y."/>
        </authorList>
    </citation>
    <scope>NUCLEOTIDE SEQUENCE [LARGE SCALE GENOMIC DNA]</scope>
    <source>
        <strain evidence="2">cv. Punajuju</strain>
        <tissue evidence="1">Leaves</tissue>
    </source>
</reference>
<evidence type="ECO:0000313" key="1">
    <source>
        <dbReference type="EMBL" id="KAI3764081.1"/>
    </source>
</evidence>
<gene>
    <name evidence="1" type="ORF">L2E82_14081</name>
</gene>
<sequence>MAATLLLSLSAHKLFEEMSHIHIRHVASKVAVSNFSFGLKSANCLWFLKHSHFLWLNLSRYENGEEDWMDGFHDMKVMKRKQSMAIGNLGQVVRRNVIPPYQTCQKGLNMSGGQKQRMQLALAVYNDADIYLLDHPFSAVHARNQQQPSHQELK</sequence>
<protein>
    <submittedName>
        <fullName evidence="1">Uncharacterized protein</fullName>
    </submittedName>
</protein>
<proteinExistence type="predicted"/>
<dbReference type="Proteomes" id="UP001055811">
    <property type="component" value="Linkage Group LG03"/>
</dbReference>
<evidence type="ECO:0000313" key="2">
    <source>
        <dbReference type="Proteomes" id="UP001055811"/>
    </source>
</evidence>